<dbReference type="EMBL" id="VDCV01000012">
    <property type="protein sequence ID" value="KAB5531812.1"/>
    <property type="molecule type" value="Genomic_DNA"/>
</dbReference>
<reference evidence="2" key="1">
    <citation type="journal article" date="2019" name="Gigascience">
        <title>De novo genome assembly of the endangered Acer yangbiense, a plant species with extremely small populations endemic to Yunnan Province, China.</title>
        <authorList>
            <person name="Yang J."/>
            <person name="Wariss H.M."/>
            <person name="Tao L."/>
            <person name="Zhang R."/>
            <person name="Yun Q."/>
            <person name="Hollingsworth P."/>
            <person name="Dao Z."/>
            <person name="Luo G."/>
            <person name="Guo H."/>
            <person name="Ma Y."/>
            <person name="Sun W."/>
        </authorList>
    </citation>
    <scope>NUCLEOTIDE SEQUENCE [LARGE SCALE GENOMIC DNA]</scope>
    <source>
        <strain evidence="2">cv. br00</strain>
    </source>
</reference>
<dbReference type="Proteomes" id="UP000326939">
    <property type="component" value="Chromosome 12"/>
</dbReference>
<proteinExistence type="predicted"/>
<evidence type="ECO:0000313" key="2">
    <source>
        <dbReference type="Proteomes" id="UP000326939"/>
    </source>
</evidence>
<dbReference type="AlphaFoldDB" id="A0A5N5KN44"/>
<comment type="caution">
    <text evidence="1">The sequence shown here is derived from an EMBL/GenBank/DDBJ whole genome shotgun (WGS) entry which is preliminary data.</text>
</comment>
<gene>
    <name evidence="1" type="ORF">DKX38_018482</name>
</gene>
<organism evidence="1 2">
    <name type="scientific">Salix brachista</name>
    <dbReference type="NCBI Taxonomy" id="2182728"/>
    <lineage>
        <taxon>Eukaryota</taxon>
        <taxon>Viridiplantae</taxon>
        <taxon>Streptophyta</taxon>
        <taxon>Embryophyta</taxon>
        <taxon>Tracheophyta</taxon>
        <taxon>Spermatophyta</taxon>
        <taxon>Magnoliopsida</taxon>
        <taxon>eudicotyledons</taxon>
        <taxon>Gunneridae</taxon>
        <taxon>Pentapetalae</taxon>
        <taxon>rosids</taxon>
        <taxon>fabids</taxon>
        <taxon>Malpighiales</taxon>
        <taxon>Salicaceae</taxon>
        <taxon>Saliceae</taxon>
        <taxon>Salix</taxon>
    </lineage>
</organism>
<name>A0A5N5KN44_9ROSI</name>
<accession>A0A5N5KN44</accession>
<evidence type="ECO:0000313" key="1">
    <source>
        <dbReference type="EMBL" id="KAB5531812.1"/>
    </source>
</evidence>
<protein>
    <submittedName>
        <fullName evidence="1">Uncharacterized protein</fullName>
    </submittedName>
</protein>
<sequence>MSVAELSQVENDSDRGRPNGQKMGVCGCCCCGEFISQEMRATHSFSSHHEAEMRSEGVRFWERHGAGSLFRLGVECIRSHCGSSTKGVPIVGFTGMGFVEPTRGRAYGERWGITRLSCSLAVRA</sequence>
<keyword evidence="2" id="KW-1185">Reference proteome</keyword>